<dbReference type="InterPro" id="IPR028098">
    <property type="entry name" value="Glyco_trans_4-like_N"/>
</dbReference>
<feature type="domain" description="Glycosyltransferase subfamily 4-like N-terminal" evidence="2">
    <location>
        <begin position="19"/>
        <end position="170"/>
    </location>
</feature>
<evidence type="ECO:0000259" key="2">
    <source>
        <dbReference type="Pfam" id="PF13439"/>
    </source>
</evidence>
<proteinExistence type="predicted"/>
<sequence>MDQLNIAYLIDTLGNPNAGTEGQFIQLVQGMKNRGHKITVFSLRNSSYLASGELGVTIEILNISKMASPITVLKLLKLSYKLKNGRFQIAQTFFNDVSVISPLFLSLSGCKVVISRRDMGFWYSNNLLKILRFNSRFIDAVAVNSKAVGDITAIKEHVSSTKVRVIYNGYSFSQSSMVDVNIPKGPVLGIVANIRPIKRMHDAVLALAKLTPSIPDLQLVIVGAGDPSSLLIQAEKLGVSRRLHCVGGQECPQHYINRFDIALLCSESEGFSNAIIEYLQFAKPVVCSNTGGNPEIVSHGVNGYLYEVGDVDALAEHIERLLNDTALRQRMSDSARQSVSERFSMHKMLESYEDLYHQLLKGTLQ</sequence>
<evidence type="ECO:0000313" key="3">
    <source>
        <dbReference type="EMBL" id="RCU45152.1"/>
    </source>
</evidence>
<dbReference type="OrthoDB" id="6395634at2"/>
<dbReference type="Proteomes" id="UP000252558">
    <property type="component" value="Unassembled WGS sequence"/>
</dbReference>
<evidence type="ECO:0000259" key="1">
    <source>
        <dbReference type="Pfam" id="PF00534"/>
    </source>
</evidence>
<feature type="domain" description="Glycosyl transferase family 1" evidence="1">
    <location>
        <begin position="183"/>
        <end position="337"/>
    </location>
</feature>
<dbReference type="GO" id="GO:0016757">
    <property type="term" value="F:glycosyltransferase activity"/>
    <property type="evidence" value="ECO:0007669"/>
    <property type="project" value="InterPro"/>
</dbReference>
<dbReference type="PANTHER" id="PTHR12526">
    <property type="entry name" value="GLYCOSYLTRANSFERASE"/>
    <property type="match status" value="1"/>
</dbReference>
<dbReference type="InterPro" id="IPR001296">
    <property type="entry name" value="Glyco_trans_1"/>
</dbReference>
<dbReference type="Pfam" id="PF00534">
    <property type="entry name" value="Glycos_transf_1"/>
    <property type="match status" value="1"/>
</dbReference>
<dbReference type="SUPFAM" id="SSF53756">
    <property type="entry name" value="UDP-Glycosyltransferase/glycogen phosphorylase"/>
    <property type="match status" value="1"/>
</dbReference>
<gene>
    <name evidence="3" type="ORF">DU002_17135</name>
</gene>
<reference evidence="3 4" key="1">
    <citation type="submission" date="2018-07" db="EMBL/GenBank/DDBJ databases">
        <title>Corallincola holothuriorum sp. nov., a new facultative anaerobe isolated from sea cucumber Apostichopus japonicus.</title>
        <authorList>
            <person name="Xia H."/>
        </authorList>
    </citation>
    <scope>NUCLEOTIDE SEQUENCE [LARGE SCALE GENOMIC DNA]</scope>
    <source>
        <strain evidence="3 4">C4</strain>
    </source>
</reference>
<comment type="caution">
    <text evidence="3">The sequence shown here is derived from an EMBL/GenBank/DDBJ whole genome shotgun (WGS) entry which is preliminary data.</text>
</comment>
<keyword evidence="3" id="KW-0808">Transferase</keyword>
<dbReference type="RefSeq" id="WP_114339671.1">
    <property type="nucleotide sequence ID" value="NZ_QPID01000012.1"/>
</dbReference>
<dbReference type="Gene3D" id="3.40.50.2000">
    <property type="entry name" value="Glycogen Phosphorylase B"/>
    <property type="match status" value="2"/>
</dbReference>
<dbReference type="PANTHER" id="PTHR12526:SF630">
    <property type="entry name" value="GLYCOSYLTRANSFERASE"/>
    <property type="match status" value="1"/>
</dbReference>
<dbReference type="Pfam" id="PF13439">
    <property type="entry name" value="Glyco_transf_4"/>
    <property type="match status" value="1"/>
</dbReference>
<name>A0A368N3P3_9GAMM</name>
<organism evidence="3 4">
    <name type="scientific">Corallincola holothuriorum</name>
    <dbReference type="NCBI Taxonomy" id="2282215"/>
    <lineage>
        <taxon>Bacteria</taxon>
        <taxon>Pseudomonadati</taxon>
        <taxon>Pseudomonadota</taxon>
        <taxon>Gammaproteobacteria</taxon>
        <taxon>Alteromonadales</taxon>
        <taxon>Psychromonadaceae</taxon>
        <taxon>Corallincola</taxon>
    </lineage>
</organism>
<dbReference type="CDD" id="cd03801">
    <property type="entry name" value="GT4_PimA-like"/>
    <property type="match status" value="1"/>
</dbReference>
<keyword evidence="4" id="KW-1185">Reference proteome</keyword>
<protein>
    <submittedName>
        <fullName evidence="3">Glycosyltransferase</fullName>
    </submittedName>
</protein>
<accession>A0A368N3P3</accession>
<evidence type="ECO:0000313" key="4">
    <source>
        <dbReference type="Proteomes" id="UP000252558"/>
    </source>
</evidence>
<dbReference type="EMBL" id="QPID01000012">
    <property type="protein sequence ID" value="RCU45152.1"/>
    <property type="molecule type" value="Genomic_DNA"/>
</dbReference>
<dbReference type="GO" id="GO:1901135">
    <property type="term" value="P:carbohydrate derivative metabolic process"/>
    <property type="evidence" value="ECO:0007669"/>
    <property type="project" value="UniProtKB-ARBA"/>
</dbReference>
<dbReference type="AlphaFoldDB" id="A0A368N3P3"/>